<dbReference type="InterPro" id="IPR014001">
    <property type="entry name" value="Helicase_ATP-bd"/>
</dbReference>
<dbReference type="InterPro" id="IPR004483">
    <property type="entry name" value="SMUBP-2/Hcs1-like"/>
</dbReference>
<dbReference type="PANTHER" id="PTHR43788:SF8">
    <property type="entry name" value="DNA-BINDING PROTEIN SMUBP-2"/>
    <property type="match status" value="1"/>
</dbReference>
<comment type="similarity">
    <text evidence="1">Belongs to the DNA2/NAM7 helicase family.</text>
</comment>
<feature type="domain" description="AAA+ ATPase" evidence="7">
    <location>
        <begin position="115"/>
        <end position="368"/>
    </location>
</feature>
<evidence type="ECO:0000256" key="3">
    <source>
        <dbReference type="ARBA" id="ARBA00022801"/>
    </source>
</evidence>
<gene>
    <name evidence="9" type="ORF">AKJ41_04920</name>
</gene>
<dbReference type="EMBL" id="LHXV01000069">
    <property type="protein sequence ID" value="KXA99775.1"/>
    <property type="molecule type" value="Genomic_DNA"/>
</dbReference>
<protein>
    <recommendedName>
        <fullName evidence="11">AAA+ ATPase domain-containing protein</fullName>
    </recommendedName>
</protein>
<dbReference type="PATRIC" id="fig|1698271.3.peg.1351"/>
<evidence type="ECO:0000259" key="7">
    <source>
        <dbReference type="SMART" id="SM00382"/>
    </source>
</evidence>
<dbReference type="GO" id="GO:0005694">
    <property type="term" value="C:chromosome"/>
    <property type="evidence" value="ECO:0007669"/>
    <property type="project" value="UniProtKB-ARBA"/>
</dbReference>
<comment type="caution">
    <text evidence="9">The sequence shown here is derived from an EMBL/GenBank/DDBJ whole genome shotgun (WGS) entry which is preliminary data.</text>
</comment>
<dbReference type="GO" id="GO:0003677">
    <property type="term" value="F:DNA binding"/>
    <property type="evidence" value="ECO:0007669"/>
    <property type="project" value="InterPro"/>
</dbReference>
<feature type="non-terminal residue" evidence="9">
    <location>
        <position position="1"/>
    </location>
</feature>
<dbReference type="Gene3D" id="2.40.30.270">
    <property type="match status" value="1"/>
</dbReference>
<dbReference type="CDD" id="cd18808">
    <property type="entry name" value="SF1_C_Upf1"/>
    <property type="match status" value="1"/>
</dbReference>
<dbReference type="Gene3D" id="3.40.50.300">
    <property type="entry name" value="P-loop containing nucleotide triphosphate hydrolases"/>
    <property type="match status" value="2"/>
</dbReference>
<evidence type="ECO:0000313" key="9">
    <source>
        <dbReference type="EMBL" id="KXA99775.1"/>
    </source>
</evidence>
<dbReference type="Proteomes" id="UP000070344">
    <property type="component" value="Unassembled WGS sequence"/>
</dbReference>
<dbReference type="InterPro" id="IPR041677">
    <property type="entry name" value="DNA2/NAM7_AAA_11"/>
</dbReference>
<dbReference type="FunFam" id="3.40.50.300:FF:000326">
    <property type="entry name" value="P-loop containing nucleoside triphosphate hydrolase"/>
    <property type="match status" value="1"/>
</dbReference>
<dbReference type="SMART" id="SM00487">
    <property type="entry name" value="DEXDc"/>
    <property type="match status" value="1"/>
</dbReference>
<dbReference type="GO" id="GO:0016787">
    <property type="term" value="F:hydrolase activity"/>
    <property type="evidence" value="ECO:0007669"/>
    <property type="project" value="UniProtKB-KW"/>
</dbReference>
<keyword evidence="3" id="KW-0378">Hydrolase</keyword>
<dbReference type="NCBIfam" id="TIGR00376">
    <property type="entry name" value="IGHMBP2 family helicase"/>
    <property type="match status" value="1"/>
</dbReference>
<keyword evidence="4" id="KW-0347">Helicase</keyword>
<evidence type="ECO:0000256" key="6">
    <source>
        <dbReference type="SAM" id="Coils"/>
    </source>
</evidence>
<reference evidence="9 10" key="1">
    <citation type="journal article" date="2016" name="Sci. Rep.">
        <title>Metabolic traits of an uncultured archaeal lineage -MSBL1- from brine pools of the Red Sea.</title>
        <authorList>
            <person name="Mwirichia R."/>
            <person name="Alam I."/>
            <person name="Rashid M."/>
            <person name="Vinu M."/>
            <person name="Ba-Alawi W."/>
            <person name="Anthony Kamau A."/>
            <person name="Kamanda Ngugi D."/>
            <person name="Goker M."/>
            <person name="Klenk H.P."/>
            <person name="Bajic V."/>
            <person name="Stingl U."/>
        </authorList>
    </citation>
    <scope>NUCLEOTIDE SEQUENCE [LARGE SCALE GENOMIC DNA]</scope>
    <source>
        <strain evidence="9">SCGC-AAA259O05</strain>
    </source>
</reference>
<proteinExistence type="inferred from homology"/>
<dbReference type="InterPro" id="IPR050534">
    <property type="entry name" value="Coronavir_polyprotein_1ab"/>
</dbReference>
<name>A0A133V015_9EURY</name>
<dbReference type="InterPro" id="IPR003593">
    <property type="entry name" value="AAA+_ATPase"/>
</dbReference>
<dbReference type="GO" id="GO:0005524">
    <property type="term" value="F:ATP binding"/>
    <property type="evidence" value="ECO:0007669"/>
    <property type="project" value="UniProtKB-KW"/>
</dbReference>
<feature type="domain" description="Helicase ATP-binding" evidence="8">
    <location>
        <begin position="97"/>
        <end position="380"/>
    </location>
</feature>
<evidence type="ECO:0000256" key="5">
    <source>
        <dbReference type="ARBA" id="ARBA00022840"/>
    </source>
</evidence>
<dbReference type="PANTHER" id="PTHR43788">
    <property type="entry name" value="DNA2/NAM7 HELICASE FAMILY MEMBER"/>
    <property type="match status" value="1"/>
</dbReference>
<dbReference type="GO" id="GO:0043139">
    <property type="term" value="F:5'-3' DNA helicase activity"/>
    <property type="evidence" value="ECO:0007669"/>
    <property type="project" value="TreeGrafter"/>
</dbReference>
<evidence type="ECO:0008006" key="11">
    <source>
        <dbReference type="Google" id="ProtNLM"/>
    </source>
</evidence>
<dbReference type="Pfam" id="PF13087">
    <property type="entry name" value="AAA_12"/>
    <property type="match status" value="1"/>
</dbReference>
<evidence type="ECO:0000259" key="8">
    <source>
        <dbReference type="SMART" id="SM00487"/>
    </source>
</evidence>
<dbReference type="AlphaFoldDB" id="A0A133V015"/>
<dbReference type="InterPro" id="IPR041679">
    <property type="entry name" value="DNA2/NAM7-like_C"/>
</dbReference>
<keyword evidence="2" id="KW-0547">Nucleotide-binding</keyword>
<dbReference type="SUPFAM" id="SSF52540">
    <property type="entry name" value="P-loop containing nucleoside triphosphate hydrolases"/>
    <property type="match status" value="1"/>
</dbReference>
<dbReference type="Pfam" id="PF13086">
    <property type="entry name" value="AAA_11"/>
    <property type="match status" value="1"/>
</dbReference>
<dbReference type="InterPro" id="IPR047187">
    <property type="entry name" value="SF1_C_Upf1"/>
</dbReference>
<feature type="coiled-coil region" evidence="6">
    <location>
        <begin position="259"/>
        <end position="286"/>
    </location>
</feature>
<accession>A0A133V015</accession>
<keyword evidence="10" id="KW-1185">Reference proteome</keyword>
<evidence type="ECO:0000256" key="1">
    <source>
        <dbReference type="ARBA" id="ARBA00007913"/>
    </source>
</evidence>
<dbReference type="SMART" id="SM00382">
    <property type="entry name" value="AAA"/>
    <property type="match status" value="1"/>
</dbReference>
<organism evidence="9 10">
    <name type="scientific">candidate division MSBL1 archaeon SCGC-AAA259O05</name>
    <dbReference type="NCBI Taxonomy" id="1698271"/>
    <lineage>
        <taxon>Archaea</taxon>
        <taxon>Methanobacteriati</taxon>
        <taxon>Methanobacteriota</taxon>
        <taxon>candidate division MSBL1</taxon>
    </lineage>
</organism>
<evidence type="ECO:0000313" key="10">
    <source>
        <dbReference type="Proteomes" id="UP000070344"/>
    </source>
</evidence>
<sequence length="584" mass="65562">VMLSKKDPLRDDNPTGTVARKTNYSITVAFDKKPPGFLYGKGIRCDLYVNDITYQRQLDALSEADEAEGTRLEDLVDKSLRIEEVEFGDTPEDLEFLNENLNQSQREAVERAMAAEDFFLIHGPPGTGKTVTSVEIARQLVRKGNKVLCTADSNTAVDNLVEWLADRGEKVVRIGHPARVTPTLRSHTLDEIVQQNEKYQKSQELRGKAMDLVDKQDELTHPGGRWRRGMSDEKIKSLARKGKGSRGVSPSRIKEMASWLEIQEKVDELFERIERLEEEAVDEIIEWADVVCATNSGCGSELMSDRHFDALVIDEATQSTEPSCWIPITLSDKVIMAGDHKQLPPTILSEEAQELNKTLFESLVERFDEEIRSVLKVQYRMHESIMNFSNREFYDGVLEADSSVADHALEDLIEREVDSHSDKISEVAIAPDPPVDFLDTSAIEAEERTRKGSTSKENPKEAKLVSSLASKLLEMGLDPTDVAVITPYDDQVDLIGRKIDLEDLEVDTVDGFQGREKEAILLSLVRSNEENNVGFLEDVRRLNVSLTRAKRKLIIVGDSSTIGAHETYSNLLGYVSRNGKILEL</sequence>
<evidence type="ECO:0000256" key="4">
    <source>
        <dbReference type="ARBA" id="ARBA00022806"/>
    </source>
</evidence>
<keyword evidence="5" id="KW-0067">ATP-binding</keyword>
<keyword evidence="6" id="KW-0175">Coiled coil</keyword>
<dbReference type="InterPro" id="IPR027417">
    <property type="entry name" value="P-loop_NTPase"/>
</dbReference>
<evidence type="ECO:0000256" key="2">
    <source>
        <dbReference type="ARBA" id="ARBA00022741"/>
    </source>
</evidence>